<dbReference type="EMBL" id="CAJNOQ010028156">
    <property type="protein sequence ID" value="CAF1559310.1"/>
    <property type="molecule type" value="Genomic_DNA"/>
</dbReference>
<dbReference type="AlphaFoldDB" id="A0A815XMU1"/>
<sequence length="29" mass="3193">MEKEGVWDELSHLSITEEIDMGASGETAQ</sequence>
<feature type="compositionally biased region" description="Basic and acidic residues" evidence="1">
    <location>
        <begin position="1"/>
        <end position="11"/>
    </location>
</feature>
<evidence type="ECO:0000313" key="2">
    <source>
        <dbReference type="EMBL" id="CAF1559310.1"/>
    </source>
</evidence>
<protein>
    <submittedName>
        <fullName evidence="2">Uncharacterized protein</fullName>
    </submittedName>
</protein>
<comment type="caution">
    <text evidence="2">The sequence shown here is derived from an EMBL/GenBank/DDBJ whole genome shotgun (WGS) entry which is preliminary data.</text>
</comment>
<evidence type="ECO:0000256" key="1">
    <source>
        <dbReference type="SAM" id="MobiDB-lite"/>
    </source>
</evidence>
<organism evidence="2 4">
    <name type="scientific">Didymodactylos carnosus</name>
    <dbReference type="NCBI Taxonomy" id="1234261"/>
    <lineage>
        <taxon>Eukaryota</taxon>
        <taxon>Metazoa</taxon>
        <taxon>Spiralia</taxon>
        <taxon>Gnathifera</taxon>
        <taxon>Rotifera</taxon>
        <taxon>Eurotatoria</taxon>
        <taxon>Bdelloidea</taxon>
        <taxon>Philodinida</taxon>
        <taxon>Philodinidae</taxon>
        <taxon>Didymodactylos</taxon>
    </lineage>
</organism>
<reference evidence="2" key="1">
    <citation type="submission" date="2021-02" db="EMBL/GenBank/DDBJ databases">
        <authorList>
            <person name="Nowell W R."/>
        </authorList>
    </citation>
    <scope>NUCLEOTIDE SEQUENCE</scope>
</reference>
<name>A0A815XMU1_9BILA</name>
<feature type="non-terminal residue" evidence="2">
    <location>
        <position position="29"/>
    </location>
</feature>
<accession>A0A815XMU1</accession>
<dbReference type="Proteomes" id="UP000681722">
    <property type="component" value="Unassembled WGS sequence"/>
</dbReference>
<feature type="region of interest" description="Disordered" evidence="1">
    <location>
        <begin position="1"/>
        <end position="29"/>
    </location>
</feature>
<gene>
    <name evidence="2" type="ORF">GPM918_LOCUS39663</name>
    <name evidence="3" type="ORF">SRO942_LOCUS40557</name>
</gene>
<evidence type="ECO:0000313" key="4">
    <source>
        <dbReference type="Proteomes" id="UP000663829"/>
    </source>
</evidence>
<evidence type="ECO:0000313" key="3">
    <source>
        <dbReference type="EMBL" id="CAF4420664.1"/>
    </source>
</evidence>
<dbReference type="EMBL" id="CAJOBC010093900">
    <property type="protein sequence ID" value="CAF4420664.1"/>
    <property type="molecule type" value="Genomic_DNA"/>
</dbReference>
<dbReference type="Proteomes" id="UP000663829">
    <property type="component" value="Unassembled WGS sequence"/>
</dbReference>
<proteinExistence type="predicted"/>
<keyword evidence="4" id="KW-1185">Reference proteome</keyword>